<keyword evidence="5" id="KW-0964">Secreted</keyword>
<evidence type="ECO:0000259" key="8">
    <source>
        <dbReference type="Pfam" id="PF22638"/>
    </source>
</evidence>
<comment type="subcellular location">
    <subcellularLocation>
        <location evidence="1">Bacterial flagellum</location>
    </subcellularLocation>
    <subcellularLocation>
        <location evidence="2">Secreted</location>
    </subcellularLocation>
</comment>
<dbReference type="Proteomes" id="UP000236959">
    <property type="component" value="Unassembled WGS sequence"/>
</dbReference>
<protein>
    <recommendedName>
        <fullName evidence="4">Flagellar hook-associated protein 1</fullName>
    </recommendedName>
</protein>
<dbReference type="RefSeq" id="WP_103223525.1">
    <property type="nucleotide sequence ID" value="NZ_PPCN01000007.1"/>
</dbReference>
<evidence type="ECO:0000313" key="9">
    <source>
        <dbReference type="EMBL" id="POF30139.1"/>
    </source>
</evidence>
<dbReference type="GO" id="GO:0009424">
    <property type="term" value="C:bacterial-type flagellum hook"/>
    <property type="evidence" value="ECO:0007669"/>
    <property type="project" value="InterPro"/>
</dbReference>
<evidence type="ECO:0000256" key="4">
    <source>
        <dbReference type="ARBA" id="ARBA00016244"/>
    </source>
</evidence>
<keyword evidence="9" id="KW-0969">Cilium</keyword>
<name>A0A2S3URM6_9HYPH</name>
<dbReference type="AlphaFoldDB" id="A0A2S3URM6"/>
<reference evidence="9 10" key="1">
    <citation type="submission" date="2018-01" db="EMBL/GenBank/DDBJ databases">
        <title>Genomic Encyclopedia of Archaeal and Bacterial Type Strains, Phase II (KMG-II): from individual species to whole genera.</title>
        <authorList>
            <person name="Goeker M."/>
        </authorList>
    </citation>
    <scope>NUCLEOTIDE SEQUENCE [LARGE SCALE GENOMIC DNA]</scope>
    <source>
        <strain evidence="9 10">DSM 17023</strain>
    </source>
</reference>
<dbReference type="InterPro" id="IPR053927">
    <property type="entry name" value="FlgK_helical"/>
</dbReference>
<keyword evidence="10" id="KW-1185">Reference proteome</keyword>
<dbReference type="Pfam" id="PF06429">
    <property type="entry name" value="Flg_bbr_C"/>
    <property type="match status" value="1"/>
</dbReference>
<comment type="caution">
    <text evidence="9">The sequence shown here is derived from an EMBL/GenBank/DDBJ whole genome shotgun (WGS) entry which is preliminary data.</text>
</comment>
<evidence type="ECO:0000259" key="7">
    <source>
        <dbReference type="Pfam" id="PF06429"/>
    </source>
</evidence>
<sequence length="496" mass="51876">MSLSVALQVAQSALAARQTESAVIARNIAGAQDAGYSRKSVVLSQVYSSTGQSGGVRVDGVVRVTDSALYSSLLSSTSVGSSQEAILNGLTRMSETINDTQLEMSPAAMLGELQLSLQNYASDPNNTILAQNVLQSAKDMASTLQSGSATVQEVRANADTDMAGSVRQINNLLGQLEDLNTVIVKGTQSGADVTDALDSRDQILLALSEEIGITTLDRANGDIVVYTDSGVTLFETSARDVRFEPTLVYDATTVGNAVFVDGVPVAGPGAMMPISSGRLHGLAELRDDVAVTYQNQLDEVARGLIEAFAESDQNGGGGPDQAGLFTWPGAPAVPATSTLVAGLAGEIEVNANADPDLGGSLDRIRDGGISDPFDPDYNYNPAGAAGFSDRLQELVSAFDQDRVFDGGVELDPSDTLSGFAASSVSWLESGRKTMTSNVEVQAVILGRTAENLDNKTGVNIDEEMTLLLDIERSYSAATRLISAVDAMFEDLLAAAR</sequence>
<dbReference type="NCBIfam" id="TIGR02492">
    <property type="entry name" value="flgK_ends"/>
    <property type="match status" value="1"/>
</dbReference>
<dbReference type="Pfam" id="PF22638">
    <property type="entry name" value="FlgK_D1"/>
    <property type="match status" value="1"/>
</dbReference>
<organism evidence="9 10">
    <name type="scientific">Roseibium marinum</name>
    <dbReference type="NCBI Taxonomy" id="281252"/>
    <lineage>
        <taxon>Bacteria</taxon>
        <taxon>Pseudomonadati</taxon>
        <taxon>Pseudomonadota</taxon>
        <taxon>Alphaproteobacteria</taxon>
        <taxon>Hyphomicrobiales</taxon>
        <taxon>Stappiaceae</taxon>
        <taxon>Roseibium</taxon>
    </lineage>
</organism>
<evidence type="ECO:0000256" key="6">
    <source>
        <dbReference type="ARBA" id="ARBA00023143"/>
    </source>
</evidence>
<accession>A0A2S3URM6</accession>
<dbReference type="EMBL" id="PPCN01000007">
    <property type="protein sequence ID" value="POF30139.1"/>
    <property type="molecule type" value="Genomic_DNA"/>
</dbReference>
<feature type="domain" description="Flagellar basal-body/hook protein C-terminal" evidence="7">
    <location>
        <begin position="456"/>
        <end position="492"/>
    </location>
</feature>
<dbReference type="PANTHER" id="PTHR30033:SF1">
    <property type="entry name" value="FLAGELLAR HOOK-ASSOCIATED PROTEIN 1"/>
    <property type="match status" value="1"/>
</dbReference>
<feature type="domain" description="Flagellar hook-associated protein FlgK helical" evidence="8">
    <location>
        <begin position="93"/>
        <end position="316"/>
    </location>
</feature>
<evidence type="ECO:0000256" key="1">
    <source>
        <dbReference type="ARBA" id="ARBA00004365"/>
    </source>
</evidence>
<dbReference type="InterPro" id="IPR010930">
    <property type="entry name" value="Flg_bb/hook_C_dom"/>
</dbReference>
<keyword evidence="9" id="KW-0282">Flagellum</keyword>
<dbReference type="GO" id="GO:0044780">
    <property type="term" value="P:bacterial-type flagellum assembly"/>
    <property type="evidence" value="ECO:0007669"/>
    <property type="project" value="InterPro"/>
</dbReference>
<evidence type="ECO:0000256" key="2">
    <source>
        <dbReference type="ARBA" id="ARBA00004613"/>
    </source>
</evidence>
<dbReference type="PANTHER" id="PTHR30033">
    <property type="entry name" value="FLAGELLAR HOOK-ASSOCIATED PROTEIN 1"/>
    <property type="match status" value="1"/>
</dbReference>
<gene>
    <name evidence="9" type="ORF">CLV41_107166</name>
</gene>
<keyword evidence="9" id="KW-0966">Cell projection</keyword>
<dbReference type="GO" id="GO:0005576">
    <property type="term" value="C:extracellular region"/>
    <property type="evidence" value="ECO:0007669"/>
    <property type="project" value="UniProtKB-SubCell"/>
</dbReference>
<proteinExistence type="inferred from homology"/>
<dbReference type="SUPFAM" id="SSF64518">
    <property type="entry name" value="Phase 1 flagellin"/>
    <property type="match status" value="1"/>
</dbReference>
<evidence type="ECO:0000256" key="3">
    <source>
        <dbReference type="ARBA" id="ARBA00009677"/>
    </source>
</evidence>
<evidence type="ECO:0000256" key="5">
    <source>
        <dbReference type="ARBA" id="ARBA00022525"/>
    </source>
</evidence>
<comment type="similarity">
    <text evidence="3">Belongs to the flagella basal body rod proteins family.</text>
</comment>
<dbReference type="GO" id="GO:0005198">
    <property type="term" value="F:structural molecule activity"/>
    <property type="evidence" value="ECO:0007669"/>
    <property type="project" value="InterPro"/>
</dbReference>
<evidence type="ECO:0000313" key="10">
    <source>
        <dbReference type="Proteomes" id="UP000236959"/>
    </source>
</evidence>
<dbReference type="OrthoDB" id="7181295at2"/>
<keyword evidence="6" id="KW-0975">Bacterial flagellum</keyword>
<dbReference type="InterPro" id="IPR002371">
    <property type="entry name" value="FlgK"/>
</dbReference>